<organism evidence="1">
    <name type="scientific">marine sediment metagenome</name>
    <dbReference type="NCBI Taxonomy" id="412755"/>
    <lineage>
        <taxon>unclassified sequences</taxon>
        <taxon>metagenomes</taxon>
        <taxon>ecological metagenomes</taxon>
    </lineage>
</organism>
<evidence type="ECO:0008006" key="2">
    <source>
        <dbReference type="Google" id="ProtNLM"/>
    </source>
</evidence>
<evidence type="ECO:0000313" key="1">
    <source>
        <dbReference type="EMBL" id="GAG22291.1"/>
    </source>
</evidence>
<proteinExistence type="predicted"/>
<gene>
    <name evidence="1" type="ORF">S01H1_51326</name>
</gene>
<dbReference type="AlphaFoldDB" id="X0XBF5"/>
<dbReference type="EMBL" id="BARS01033122">
    <property type="protein sequence ID" value="GAG22291.1"/>
    <property type="molecule type" value="Genomic_DNA"/>
</dbReference>
<sequence length="82" mass="8923">MKKKIGLMIVLILLAGGVFGGCMEAIVNKGLGVAEEKVVALQGEKYQELKEQMKAEGRDIKEIDQNLDGEITVGELGRAFMK</sequence>
<dbReference type="PROSITE" id="PS51257">
    <property type="entry name" value="PROKAR_LIPOPROTEIN"/>
    <property type="match status" value="1"/>
</dbReference>
<accession>X0XBF5</accession>
<protein>
    <recommendedName>
        <fullName evidence="2">EF-hand domain-containing protein</fullName>
    </recommendedName>
</protein>
<reference evidence="1" key="1">
    <citation type="journal article" date="2014" name="Front. Microbiol.">
        <title>High frequency of phylogenetically diverse reductive dehalogenase-homologous genes in deep subseafloor sedimentary metagenomes.</title>
        <authorList>
            <person name="Kawai M."/>
            <person name="Futagami T."/>
            <person name="Toyoda A."/>
            <person name="Takaki Y."/>
            <person name="Nishi S."/>
            <person name="Hori S."/>
            <person name="Arai W."/>
            <person name="Tsubouchi T."/>
            <person name="Morono Y."/>
            <person name="Uchiyama I."/>
            <person name="Ito T."/>
            <person name="Fujiyama A."/>
            <person name="Inagaki F."/>
            <person name="Takami H."/>
        </authorList>
    </citation>
    <scope>NUCLEOTIDE SEQUENCE</scope>
    <source>
        <strain evidence="1">Expedition CK06-06</strain>
    </source>
</reference>
<name>X0XBF5_9ZZZZ</name>
<comment type="caution">
    <text evidence="1">The sequence shown here is derived from an EMBL/GenBank/DDBJ whole genome shotgun (WGS) entry which is preliminary data.</text>
</comment>
<feature type="non-terminal residue" evidence="1">
    <location>
        <position position="82"/>
    </location>
</feature>